<dbReference type="AlphaFoldDB" id="A0A1F5E8L8"/>
<dbReference type="EMBL" id="MEZK01000005">
    <property type="protein sequence ID" value="OGD63713.1"/>
    <property type="molecule type" value="Genomic_DNA"/>
</dbReference>
<name>A0A1F5E8L8_9BACT</name>
<sequence>MTLFLKRNQGFICQQCGFKVLPHPSSSRDHCPRCLAGLHVDIFPGDRQNSCRGLLEPIGLQKKKGKQQIVYRCEKCHKQVVNIAAPDDNQEKIVELVKEGTL</sequence>
<gene>
    <name evidence="2" type="ORF">A2160_03460</name>
</gene>
<accession>A0A1F5E8L8</accession>
<evidence type="ECO:0000313" key="2">
    <source>
        <dbReference type="EMBL" id="OGD63713.1"/>
    </source>
</evidence>
<dbReference type="Pfam" id="PF12647">
    <property type="entry name" value="RNHCP"/>
    <property type="match status" value="1"/>
</dbReference>
<protein>
    <recommendedName>
        <fullName evidence="1">RNHCP domain-containing protein</fullName>
    </recommendedName>
</protein>
<evidence type="ECO:0000259" key="1">
    <source>
        <dbReference type="Pfam" id="PF12647"/>
    </source>
</evidence>
<dbReference type="STRING" id="1797457.A2160_03460"/>
<proteinExistence type="predicted"/>
<dbReference type="InterPro" id="IPR024439">
    <property type="entry name" value="RNHCP"/>
</dbReference>
<feature type="domain" description="RNHCP" evidence="1">
    <location>
        <begin position="9"/>
        <end position="93"/>
    </location>
</feature>
<reference evidence="2 3" key="1">
    <citation type="journal article" date="2016" name="Nat. Commun.">
        <title>Thousands of microbial genomes shed light on interconnected biogeochemical processes in an aquifer system.</title>
        <authorList>
            <person name="Anantharaman K."/>
            <person name="Brown C.T."/>
            <person name="Hug L.A."/>
            <person name="Sharon I."/>
            <person name="Castelle C.J."/>
            <person name="Probst A.J."/>
            <person name="Thomas B.C."/>
            <person name="Singh A."/>
            <person name="Wilkins M.J."/>
            <person name="Karaoz U."/>
            <person name="Brodie E.L."/>
            <person name="Williams K.H."/>
            <person name="Hubbard S.S."/>
            <person name="Banfield J.F."/>
        </authorList>
    </citation>
    <scope>NUCLEOTIDE SEQUENCE [LARGE SCALE GENOMIC DNA]</scope>
</reference>
<organism evidence="2 3">
    <name type="scientific">Candidatus Beckwithbacteria bacterium RBG_13_42_9</name>
    <dbReference type="NCBI Taxonomy" id="1797457"/>
    <lineage>
        <taxon>Bacteria</taxon>
        <taxon>Candidatus Beckwithiibacteriota</taxon>
    </lineage>
</organism>
<dbReference type="Proteomes" id="UP000177006">
    <property type="component" value="Unassembled WGS sequence"/>
</dbReference>
<evidence type="ECO:0000313" key="3">
    <source>
        <dbReference type="Proteomes" id="UP000177006"/>
    </source>
</evidence>
<comment type="caution">
    <text evidence="2">The sequence shown here is derived from an EMBL/GenBank/DDBJ whole genome shotgun (WGS) entry which is preliminary data.</text>
</comment>